<keyword evidence="4" id="KW-1185">Reference proteome</keyword>
<dbReference type="SMART" id="SM00463">
    <property type="entry name" value="SMR"/>
    <property type="match status" value="1"/>
</dbReference>
<dbReference type="PROSITE" id="PS50828">
    <property type="entry name" value="SMR"/>
    <property type="match status" value="1"/>
</dbReference>
<accession>A0A1T4T594</accession>
<dbReference type="AlphaFoldDB" id="A0A1T4T594"/>
<dbReference type="SUPFAM" id="SSF160443">
    <property type="entry name" value="SMR domain-like"/>
    <property type="match status" value="1"/>
</dbReference>
<proteinExistence type="predicted"/>
<dbReference type="EMBL" id="FUXL01000019">
    <property type="protein sequence ID" value="SKA35431.1"/>
    <property type="molecule type" value="Genomic_DNA"/>
</dbReference>
<organism evidence="3 4">
    <name type="scientific">Consotaella salsifontis</name>
    <dbReference type="NCBI Taxonomy" id="1365950"/>
    <lineage>
        <taxon>Bacteria</taxon>
        <taxon>Pseudomonadati</taxon>
        <taxon>Pseudomonadota</taxon>
        <taxon>Alphaproteobacteria</taxon>
        <taxon>Hyphomicrobiales</taxon>
        <taxon>Aurantimonadaceae</taxon>
        <taxon>Consotaella</taxon>
    </lineage>
</organism>
<evidence type="ECO:0000256" key="1">
    <source>
        <dbReference type="SAM" id="MobiDB-lite"/>
    </source>
</evidence>
<dbReference type="InterPro" id="IPR036063">
    <property type="entry name" value="Smr_dom_sf"/>
</dbReference>
<gene>
    <name evidence="3" type="ORF">SAMN05428963_11917</name>
</gene>
<dbReference type="InterPro" id="IPR002625">
    <property type="entry name" value="Smr_dom"/>
</dbReference>
<reference evidence="3 4" key="1">
    <citation type="submission" date="2017-02" db="EMBL/GenBank/DDBJ databases">
        <authorList>
            <person name="Peterson S.W."/>
        </authorList>
    </citation>
    <scope>NUCLEOTIDE SEQUENCE [LARGE SCALE GENOMIC DNA]</scope>
    <source>
        <strain evidence="3 4">USBA 369</strain>
    </source>
</reference>
<name>A0A1T4T594_9HYPH</name>
<dbReference type="STRING" id="1365950.SAMN05428963_11917"/>
<dbReference type="PANTHER" id="PTHR35562">
    <property type="entry name" value="DNA ENDONUCLEASE SMRA-RELATED"/>
    <property type="match status" value="1"/>
</dbReference>
<feature type="compositionally biased region" description="Low complexity" evidence="1">
    <location>
        <begin position="52"/>
        <end position="61"/>
    </location>
</feature>
<feature type="region of interest" description="Disordered" evidence="1">
    <location>
        <begin position="40"/>
        <end position="61"/>
    </location>
</feature>
<dbReference type="RefSeq" id="WP_078710104.1">
    <property type="nucleotide sequence ID" value="NZ_FUXL01000019.1"/>
</dbReference>
<keyword evidence="3" id="KW-0378">Hydrolase</keyword>
<evidence type="ECO:0000313" key="3">
    <source>
        <dbReference type="EMBL" id="SKA35431.1"/>
    </source>
</evidence>
<keyword evidence="3" id="KW-0255">Endonuclease</keyword>
<evidence type="ECO:0000313" key="4">
    <source>
        <dbReference type="Proteomes" id="UP000190135"/>
    </source>
</evidence>
<dbReference type="Pfam" id="PF01713">
    <property type="entry name" value="Smr"/>
    <property type="match status" value="1"/>
</dbReference>
<sequence>MKRRRRILSDEEARLWAGVARTAVPLKGKHAPDLLEEALVPPERPEPGGRAGALAPPAAAGPVAAPQRRLPAISPIERAVRRKLSRGRLAIEARIDLHDKTQAVAHYALLGFLRQAQAEGLRHVLVITGRGASFGSRGILRRVVPHWFATPEFRALVSGFEPAERHHGGEGAFYVRVRRRQ</sequence>
<protein>
    <submittedName>
        <fullName evidence="3">DNA-nicking endonuclease, Smr domain</fullName>
    </submittedName>
</protein>
<evidence type="ECO:0000259" key="2">
    <source>
        <dbReference type="PROSITE" id="PS50828"/>
    </source>
</evidence>
<dbReference type="GO" id="GO:0004519">
    <property type="term" value="F:endonuclease activity"/>
    <property type="evidence" value="ECO:0007669"/>
    <property type="project" value="UniProtKB-KW"/>
</dbReference>
<dbReference type="PANTHER" id="PTHR35562:SF2">
    <property type="entry name" value="DNA ENDONUCLEASE SMRA-RELATED"/>
    <property type="match status" value="1"/>
</dbReference>
<keyword evidence="3" id="KW-0540">Nuclease</keyword>
<feature type="domain" description="Smr" evidence="2">
    <location>
        <begin position="95"/>
        <end position="178"/>
    </location>
</feature>
<dbReference type="OrthoDB" id="7165597at2"/>
<dbReference type="Proteomes" id="UP000190135">
    <property type="component" value="Unassembled WGS sequence"/>
</dbReference>
<dbReference type="Gene3D" id="3.30.1370.110">
    <property type="match status" value="1"/>
</dbReference>